<organism evidence="1 2">
    <name type="scientific">Botrytis porri</name>
    <dbReference type="NCBI Taxonomy" id="87229"/>
    <lineage>
        <taxon>Eukaryota</taxon>
        <taxon>Fungi</taxon>
        <taxon>Dikarya</taxon>
        <taxon>Ascomycota</taxon>
        <taxon>Pezizomycotina</taxon>
        <taxon>Leotiomycetes</taxon>
        <taxon>Helotiales</taxon>
        <taxon>Sclerotiniaceae</taxon>
        <taxon>Botrytis</taxon>
    </lineage>
</organism>
<dbReference type="AlphaFoldDB" id="A0A4Z1KBC7"/>
<dbReference type="EMBL" id="PQXO01001649">
    <property type="protein sequence ID" value="TGO80832.1"/>
    <property type="molecule type" value="Genomic_DNA"/>
</dbReference>
<name>A0A4Z1KBC7_9HELO</name>
<dbReference type="Proteomes" id="UP000297280">
    <property type="component" value="Unassembled WGS sequence"/>
</dbReference>
<reference evidence="1 2" key="1">
    <citation type="submission" date="2017-12" db="EMBL/GenBank/DDBJ databases">
        <title>Comparative genomics of Botrytis spp.</title>
        <authorList>
            <person name="Valero-Jimenez C.A."/>
            <person name="Tapia P."/>
            <person name="Veloso J."/>
            <person name="Silva-Moreno E."/>
            <person name="Staats M."/>
            <person name="Valdes J.H."/>
            <person name="Van Kan J.A.L."/>
        </authorList>
    </citation>
    <scope>NUCLEOTIDE SEQUENCE [LARGE SCALE GENOMIC DNA]</scope>
    <source>
        <strain evidence="1 2">MUCL3349</strain>
    </source>
</reference>
<evidence type="ECO:0000313" key="2">
    <source>
        <dbReference type="Proteomes" id="UP000297280"/>
    </source>
</evidence>
<proteinExistence type="predicted"/>
<evidence type="ECO:0000313" key="1">
    <source>
        <dbReference type="EMBL" id="TGO80832.1"/>
    </source>
</evidence>
<gene>
    <name evidence="1" type="ORF">BPOR_1659g00020</name>
</gene>
<keyword evidence="2" id="KW-1185">Reference proteome</keyword>
<accession>A0A4Z1KBC7</accession>
<comment type="caution">
    <text evidence="1">The sequence shown here is derived from an EMBL/GenBank/DDBJ whole genome shotgun (WGS) entry which is preliminary data.</text>
</comment>
<evidence type="ECO:0008006" key="3">
    <source>
        <dbReference type="Google" id="ProtNLM"/>
    </source>
</evidence>
<protein>
    <recommendedName>
        <fullName evidence="3">F-box domain-containing protein</fullName>
    </recommendedName>
</protein>
<sequence length="267" mass="31170">MSTECQLLAKIWCSPTPTAPLLKALHAECLSYLESVKLSTSCSSPEPRTLESLPAEIQDKIIGYLGFVGKTKLRQTNHFYNATIPAPTPTNEGLRELILATESEKYARKNKLLACNNCLRLRHRSRFTDIQAEGKRIRNGPHRHLRLCLQCAMWKGLYRPGEFVQVNGEDVYICRCRSITPKANLPSNWLKHKRCADCYSKIERARQRRQDSEPKERNAWITRMTGFTPEQLQEQRTMYFHFGSRQEETWSYERNFPDKLDPWKFEE</sequence>